<protein>
    <submittedName>
        <fullName evidence="3">Uncharacterized protein</fullName>
    </submittedName>
</protein>
<dbReference type="Proteomes" id="UP000516305">
    <property type="component" value="Chromosome"/>
</dbReference>
<dbReference type="RefSeq" id="WP_210758175.1">
    <property type="nucleotide sequence ID" value="NZ_CP060139.1"/>
</dbReference>
<keyword evidence="2" id="KW-0472">Membrane</keyword>
<dbReference type="AlphaFoldDB" id="A0A7H0VD44"/>
<organism evidence="3 4">
    <name type="scientific">Croceimicrobium hydrocarbonivorans</name>
    <dbReference type="NCBI Taxonomy" id="2761580"/>
    <lineage>
        <taxon>Bacteria</taxon>
        <taxon>Pseudomonadati</taxon>
        <taxon>Bacteroidota</taxon>
        <taxon>Flavobacteriia</taxon>
        <taxon>Flavobacteriales</taxon>
        <taxon>Owenweeksiaceae</taxon>
        <taxon>Croceimicrobium</taxon>
    </lineage>
</organism>
<reference evidence="3 4" key="1">
    <citation type="submission" date="2020-08" db="EMBL/GenBank/DDBJ databases">
        <title>Croceimicrobium hydrocarbonivorans gen. nov., sp. nov., a novel marine bacterium isolated from a bacterial consortium that degrades polyethylene terephthalate.</title>
        <authorList>
            <person name="Liu R."/>
        </authorList>
    </citation>
    <scope>NUCLEOTIDE SEQUENCE [LARGE SCALE GENOMIC DNA]</scope>
    <source>
        <strain evidence="3 4">A20-9</strain>
    </source>
</reference>
<sequence length="293" mass="34288">MTISELVREFWQSGKERLKNPIIGAFLISWSVLNYDILILFFSSVEPLARIALIQQHVSFEKTTLYPLIVALVVRLVLPYLSLFQDQIVEFARLKRGQLSEKWDEERRRKSKEEASHQYEVAMLKSGEREANQLRKQMEALELQKADLTNDLNKVTNELEEANRRLDINRIEKQFAQRVIQSYFEKMAIYSAYDIDEYSMPKVDGTLDHVESFFERNHTSEDKGIIQQLLRLEEEKLDDIPDRLFNLLDEGLSVFVNEPIGNSGRKSLSEAGKSLYYTLKARELNKSFVPRLY</sequence>
<evidence type="ECO:0000313" key="4">
    <source>
        <dbReference type="Proteomes" id="UP000516305"/>
    </source>
</evidence>
<accession>A0A7H0VD44</accession>
<keyword evidence="2" id="KW-1133">Transmembrane helix</keyword>
<feature type="transmembrane region" description="Helical" evidence="2">
    <location>
        <begin position="65"/>
        <end position="84"/>
    </location>
</feature>
<proteinExistence type="predicted"/>
<keyword evidence="1" id="KW-0175">Coiled coil</keyword>
<evidence type="ECO:0000256" key="1">
    <source>
        <dbReference type="SAM" id="Coils"/>
    </source>
</evidence>
<dbReference type="EMBL" id="CP060139">
    <property type="protein sequence ID" value="QNR23642.1"/>
    <property type="molecule type" value="Genomic_DNA"/>
</dbReference>
<keyword evidence="4" id="KW-1185">Reference proteome</keyword>
<evidence type="ECO:0000256" key="2">
    <source>
        <dbReference type="SAM" id="Phobius"/>
    </source>
</evidence>
<feature type="coiled-coil region" evidence="1">
    <location>
        <begin position="124"/>
        <end position="172"/>
    </location>
</feature>
<gene>
    <name evidence="3" type="ORF">H4K34_14845</name>
</gene>
<evidence type="ECO:0000313" key="3">
    <source>
        <dbReference type="EMBL" id="QNR23642.1"/>
    </source>
</evidence>
<dbReference type="KEGG" id="chyd:H4K34_14845"/>
<name>A0A7H0VD44_9FLAO</name>
<feature type="transmembrane region" description="Helical" evidence="2">
    <location>
        <begin position="21"/>
        <end position="45"/>
    </location>
</feature>
<keyword evidence="2" id="KW-0812">Transmembrane</keyword>